<feature type="domain" description="PDZ" evidence="10">
    <location>
        <begin position="1856"/>
        <end position="1939"/>
    </location>
</feature>
<feature type="domain" description="PDZ" evidence="10">
    <location>
        <begin position="1224"/>
        <end position="1307"/>
    </location>
</feature>
<feature type="compositionally biased region" description="Basic and acidic residues" evidence="9">
    <location>
        <begin position="1110"/>
        <end position="1130"/>
    </location>
</feature>
<dbReference type="InterPro" id="IPR001478">
    <property type="entry name" value="PDZ"/>
</dbReference>
<feature type="domain" description="PDZ" evidence="10">
    <location>
        <begin position="537"/>
        <end position="618"/>
    </location>
</feature>
<reference evidence="12 13" key="1">
    <citation type="submission" date="2022-01" db="EMBL/GenBank/DDBJ databases">
        <title>A chromosome-scale genome assembly of the false clownfish, Amphiprion ocellaris.</title>
        <authorList>
            <person name="Ryu T."/>
        </authorList>
    </citation>
    <scope>NUCLEOTIDE SEQUENCE [LARGE SCALE GENOMIC DNA]</scope>
</reference>
<proteinExistence type="predicted"/>
<evidence type="ECO:0000256" key="6">
    <source>
        <dbReference type="ARBA" id="ARBA00022737"/>
    </source>
</evidence>
<evidence type="ECO:0000256" key="7">
    <source>
        <dbReference type="ARBA" id="ARBA00022949"/>
    </source>
</evidence>
<feature type="region of interest" description="Disordered" evidence="9">
    <location>
        <begin position="1318"/>
        <end position="1343"/>
    </location>
</feature>
<feature type="region of interest" description="Disordered" evidence="9">
    <location>
        <begin position="970"/>
        <end position="1002"/>
    </location>
</feature>
<name>A0AAQ6APA1_AMPOC</name>
<dbReference type="CDD" id="cd06669">
    <property type="entry name" value="PDZ5_MUPP1-like"/>
    <property type="match status" value="1"/>
</dbReference>
<keyword evidence="4" id="KW-1003">Cell membrane</keyword>
<dbReference type="FunFam" id="2.30.42.10:FF:000058">
    <property type="entry name" value="multiple PDZ domain protein isoform X1"/>
    <property type="match status" value="1"/>
</dbReference>
<dbReference type="FunFam" id="2.30.42.10:FF:000072">
    <property type="entry name" value="multiple PDZ domain protein isoform X1"/>
    <property type="match status" value="1"/>
</dbReference>
<feature type="domain" description="PDZ" evidence="10">
    <location>
        <begin position="853"/>
        <end position="921"/>
    </location>
</feature>
<dbReference type="InterPro" id="IPR004172">
    <property type="entry name" value="L27_dom"/>
</dbReference>
<feature type="region of interest" description="Disordered" evidence="9">
    <location>
        <begin position="816"/>
        <end position="846"/>
    </location>
</feature>
<dbReference type="FunFam" id="2.30.42.10:FF:000038">
    <property type="entry name" value="Multiple PDZ domain protein isoform X1"/>
    <property type="match status" value="1"/>
</dbReference>
<dbReference type="SMART" id="SM00228">
    <property type="entry name" value="PDZ"/>
    <property type="match status" value="13"/>
</dbReference>
<dbReference type="Pfam" id="PF16667">
    <property type="entry name" value="MPDZ_u10"/>
    <property type="match status" value="1"/>
</dbReference>
<dbReference type="CDD" id="cd06676">
    <property type="entry name" value="PDZ13_MUPP1-like"/>
    <property type="match status" value="1"/>
</dbReference>
<evidence type="ECO:0000256" key="4">
    <source>
        <dbReference type="ARBA" id="ARBA00022475"/>
    </source>
</evidence>
<dbReference type="InterPro" id="IPR036034">
    <property type="entry name" value="PDZ_sf"/>
</dbReference>
<keyword evidence="13" id="KW-1185">Reference proteome</keyword>
<dbReference type="Pfam" id="PF00595">
    <property type="entry name" value="PDZ"/>
    <property type="match status" value="13"/>
</dbReference>
<feature type="domain" description="PDZ" evidence="10">
    <location>
        <begin position="349"/>
        <end position="435"/>
    </location>
</feature>
<evidence type="ECO:0000256" key="1">
    <source>
        <dbReference type="ARBA" id="ARBA00004221"/>
    </source>
</evidence>
<evidence type="ECO:0008006" key="14">
    <source>
        <dbReference type="Google" id="ProtNLM"/>
    </source>
</evidence>
<dbReference type="CDD" id="cd06672">
    <property type="entry name" value="PDZ8_MUPP1-PDZ7_PATJ-PDZ2_INAD-like"/>
    <property type="match status" value="1"/>
</dbReference>
<feature type="compositionally biased region" description="Basic and acidic residues" evidence="9">
    <location>
        <begin position="1318"/>
        <end position="1332"/>
    </location>
</feature>
<dbReference type="InterPro" id="IPR036892">
    <property type="entry name" value="L27_dom_sf"/>
</dbReference>
<keyword evidence="7" id="KW-0965">Cell junction</keyword>
<keyword evidence="8" id="KW-0472">Membrane</keyword>
<dbReference type="CDD" id="cd06673">
    <property type="entry name" value="PDZ10_MUPP1-PDZ8_PATJ-like"/>
    <property type="match status" value="1"/>
</dbReference>
<dbReference type="CDD" id="cd06791">
    <property type="entry name" value="PDZ3_MUPP1-like"/>
    <property type="match status" value="1"/>
</dbReference>
<keyword evidence="5" id="KW-0597">Phosphoprotein</keyword>
<dbReference type="Gene3D" id="2.30.42.10">
    <property type="match status" value="13"/>
</dbReference>
<evidence type="ECO:0000256" key="2">
    <source>
        <dbReference type="ARBA" id="ARBA00004435"/>
    </source>
</evidence>
<dbReference type="Ensembl" id="ENSAOCT00000062747.1">
    <property type="protein sequence ID" value="ENSAOCP00000078596.1"/>
    <property type="gene ID" value="ENSAOCG00000015306.2"/>
</dbReference>
<dbReference type="GO" id="GO:0005923">
    <property type="term" value="C:bicellular tight junction"/>
    <property type="evidence" value="ECO:0007669"/>
    <property type="project" value="UniProtKB-SubCell"/>
</dbReference>
<dbReference type="Pfam" id="PF09045">
    <property type="entry name" value="L27_2"/>
    <property type="match status" value="1"/>
</dbReference>
<dbReference type="FunFam" id="2.30.42.10:FF:000110">
    <property type="entry name" value="multiple PDZ domain protein isoform X2"/>
    <property type="match status" value="1"/>
</dbReference>
<dbReference type="FunFam" id="2.30.42.10:FF:000051">
    <property type="entry name" value="Multiple PDZ domain protein isoform X1"/>
    <property type="match status" value="1"/>
</dbReference>
<evidence type="ECO:0000256" key="5">
    <source>
        <dbReference type="ARBA" id="ARBA00022553"/>
    </source>
</evidence>
<dbReference type="SUPFAM" id="SSF101288">
    <property type="entry name" value="L27 domain"/>
    <property type="match status" value="1"/>
</dbReference>
<evidence type="ECO:0000313" key="12">
    <source>
        <dbReference type="Ensembl" id="ENSAOCP00000078596.1"/>
    </source>
</evidence>
<feature type="region of interest" description="Disordered" evidence="9">
    <location>
        <begin position="1684"/>
        <end position="1744"/>
    </location>
</feature>
<dbReference type="GO" id="GO:0016324">
    <property type="term" value="C:apical plasma membrane"/>
    <property type="evidence" value="ECO:0007669"/>
    <property type="project" value="UniProtKB-SubCell"/>
</dbReference>
<feature type="compositionally biased region" description="Basic and acidic residues" evidence="9">
    <location>
        <begin position="1719"/>
        <end position="1739"/>
    </location>
</feature>
<feature type="region of interest" description="Disordered" evidence="9">
    <location>
        <begin position="61"/>
        <end position="85"/>
    </location>
</feature>
<dbReference type="PANTHER" id="PTHR19964:SF10">
    <property type="entry name" value="MULTIPLE PDZ DOMAIN PROTEIN"/>
    <property type="match status" value="1"/>
</dbReference>
<protein>
    <recommendedName>
        <fullName evidence="14">Multiple PDZ domain crumbs cell polarity complex component</fullName>
    </recommendedName>
</protein>
<feature type="domain" description="PDZ" evidence="10">
    <location>
        <begin position="1503"/>
        <end position="1586"/>
    </location>
</feature>
<feature type="domain" description="PDZ" evidence="10">
    <location>
        <begin position="1737"/>
        <end position="1823"/>
    </location>
</feature>
<sequence length="1939" mass="206824">MIETMDTQRALQAVERLQAKLKERGEVPTEEKLSLLKSVLQSPLFHQILALQKSVQHLKDQGTVPSTRGSDLSDHGTVVKPNGGHVSYSDIPAATHINGKTEEFENIIRSMAQGRYVTHVELQKPVSGGLGFSVVGLKSENRGELGIFIQEIQPGSVAHCDGKLKEADQILAINGQPLDQTVTHQQAIGILQSASEKVQLAVARGPIPQLASPVVSRTPSAASTLSANSSAWQHVETIELVNDGTGLGFGIVGGKTTGVIVKTILPGGIADQDGRLRSGDHILRIGDTDLYGMGSEQVAQVLRQCGNRVKLVVTRGPVEENPSAVMPVVLPTVNEQQGYEEEEDAEAFDVSLTKNTQGLGITIAGYVGDKNSEPSGIFVKSITKDSAVAQDGRIHVGDQIIAVDGVNIQGYTNQQAVEVLRHTGQTVHLKLIRRGFRPEEIPPAVAPSVTILPLSTTIPTTTTVMRELELERKEAEEAAQVAADEKQPQTKSEGSDVSPATDQLTKDKHELKLSPFEEEELMKKWQEILGPSNEVVVAQVEKFTENSGLGISLEANSGHHYIRSVLPEGPVGRCGKLFSGDELLEVNGISLIGETHKEVVRILKELPLCVYMTCCRPAPDLPPDMEAVQPKSEALSTASKLKNQIDLCSVLVAEDSEVNTVAATQDTVTEDAIGSPLAMWELEIQNIELEKGEGGLGFSILDYQDPLDPTKTVIVIRSLVPNGVAEKDGRLLPGDRLMYVNATNLENASLEDAVQALKGAKLGTVQIGVAKPLPIDTSEADLSDEKLLDHTYSGIEDDTFQASMIALHGSNCSADPDYLHSSTPKDEEAGAKESAEDDDDKGALTSGSSFERTITVVKGNSSLGMTVSAMKGGLGMLIRSIIHGGSISRDGRLGVGDLILAINGEPTANLTNAQARAMLRRHSLIGPDLESACAPEDDLCPFYVITYVPAEYLEEYKASLEQAKDEVFSEAAPVPAPAPKDVPNLPEREDGEGEESASYSNWNQPRKVELFREPGKSLGISIVGGRGMGSRLSNGEVMRGIFIKHILEDSPAGQNGTLKTGDRIVEVDGVDLRDASHEEAVEAIRRAGNPVSFLVQSIIHKPRSSITDSGEERAAAATRDNKDKEGDSHSRLYLRLSPTNPFTPTPFKLAKREAVKTSPTSTVLPLPVVPHVGETDTDTLTEIPGGPAEMVEENKEVEEEEDEFGYNWKNVTQRYGSLPGVLHMIELEKGKTGLGLSLAGNRDRSRMSVFVVGIDPNGAAGRDGRMVVGDELLEINGQVLYGHSHQNASSIIKSSPSKVKIIFVRNTEALNQMAVGPVREHEGDTVEPHTEPETTPANGDADPSKCVHHIIKLKEDGGLGITFVDGNTDTGVEIQSISEVKGHTGKEGCMKPGDKLLAVNGESVLGYTVDRVSSLLRETNGPVKLIFSTNEIPSSLSSPQSTCPDRGCSDGVLTSLPSTPSTTLTTLSQPEAEVVASLSRSSTPSTLACDPATCPIIPGCETTIDISKGRTGLGLSIVGGCDTLLGAIIIHEVYEEGAASKDGRLWAGDQILEVNGIDLRAATHDEAINVLRQTPQKVQLTVYRDETQYKEEDLWDSFTVELHKKPGQGLGLSIVGRRNDTGVFVSDIVKGGLVDTDGRLMQGDQILSVNGEDVRSATQEAVAALLKCCVGPIQMEVGRFKAGPFHSERRMSQSSQMSETGSSKVAYQSCADTGNLPGDPDKLSRSQESPEHQDTRTVEFTKGPSDSLGISIAGGVGSPLGDIPIFIAMMNPVGLAAQTQKLKIGDRIVSICGTSAEGMSHSQAVTLLKNATGTIQLQVVAGGDTTVTGPSQEQADGGLTPSCIFQDDLGPPQYKTINLERGPDGLGFSIVGGYGSPHGDLPIYVKTVFGKGAAAEDGRLKRGDQIMAVNGQTLEGVTHEEAVGILKRTKGTVTLTVLS</sequence>
<feature type="domain" description="PDZ" evidence="10">
    <location>
        <begin position="1349"/>
        <end position="1431"/>
    </location>
</feature>
<comment type="subcellular location">
    <subcellularLocation>
        <location evidence="1">Apical cell membrane</location>
    </subcellularLocation>
    <subcellularLocation>
        <location evidence="2">Cell junction</location>
        <location evidence="2">Tight junction</location>
    </subcellularLocation>
</comment>
<dbReference type="SMART" id="SM00569">
    <property type="entry name" value="L27"/>
    <property type="match status" value="1"/>
</dbReference>
<organism evidence="12 13">
    <name type="scientific">Amphiprion ocellaris</name>
    <name type="common">Clown anemonefish</name>
    <dbReference type="NCBI Taxonomy" id="80972"/>
    <lineage>
        <taxon>Eukaryota</taxon>
        <taxon>Metazoa</taxon>
        <taxon>Chordata</taxon>
        <taxon>Craniata</taxon>
        <taxon>Vertebrata</taxon>
        <taxon>Euteleostomi</taxon>
        <taxon>Actinopterygii</taxon>
        <taxon>Neopterygii</taxon>
        <taxon>Teleostei</taxon>
        <taxon>Neoteleostei</taxon>
        <taxon>Acanthomorphata</taxon>
        <taxon>Ovalentaria</taxon>
        <taxon>Pomacentridae</taxon>
        <taxon>Amphiprion</taxon>
    </lineage>
</organism>
<dbReference type="CDD" id="cd06668">
    <property type="entry name" value="PDZ4_MUPP1-like"/>
    <property type="match status" value="1"/>
</dbReference>
<evidence type="ECO:0000313" key="13">
    <source>
        <dbReference type="Proteomes" id="UP001501940"/>
    </source>
</evidence>
<keyword evidence="6" id="KW-0677">Repeat</keyword>
<feature type="domain" description="PDZ" evidence="10">
    <location>
        <begin position="686"/>
        <end position="760"/>
    </location>
</feature>
<keyword evidence="3" id="KW-0796">Tight junction</keyword>
<evidence type="ECO:0000259" key="10">
    <source>
        <dbReference type="PROSITE" id="PS50106"/>
    </source>
</evidence>
<feature type="region of interest" description="Disordered" evidence="9">
    <location>
        <begin position="473"/>
        <end position="508"/>
    </location>
</feature>
<dbReference type="PROSITE" id="PS50106">
    <property type="entry name" value="PDZ"/>
    <property type="match status" value="13"/>
</dbReference>
<feature type="compositionally biased region" description="Basic and acidic residues" evidence="9">
    <location>
        <begin position="823"/>
        <end position="834"/>
    </location>
</feature>
<gene>
    <name evidence="12" type="primary">MPDZ</name>
</gene>
<dbReference type="FunFam" id="2.30.42.10:FF:000070">
    <property type="entry name" value="Multiple PDZ domain protein"/>
    <property type="match status" value="1"/>
</dbReference>
<evidence type="ECO:0000259" key="11">
    <source>
        <dbReference type="PROSITE" id="PS51022"/>
    </source>
</evidence>
<feature type="domain" description="PDZ" evidence="10">
    <location>
        <begin position="1599"/>
        <end position="1681"/>
    </location>
</feature>
<dbReference type="CDD" id="cd06667">
    <property type="entry name" value="PDZ2_MUPP1-like"/>
    <property type="match status" value="1"/>
</dbReference>
<reference evidence="12" key="3">
    <citation type="submission" date="2025-09" db="UniProtKB">
        <authorList>
            <consortium name="Ensembl"/>
        </authorList>
    </citation>
    <scope>IDENTIFICATION</scope>
</reference>
<dbReference type="Gene3D" id="1.10.287.650">
    <property type="entry name" value="L27 domain"/>
    <property type="match status" value="1"/>
</dbReference>
<dbReference type="CDD" id="cd06675">
    <property type="entry name" value="PDZ12_MUPP1-like"/>
    <property type="match status" value="1"/>
</dbReference>
<dbReference type="GeneTree" id="ENSGT00940000155586"/>
<dbReference type="InterPro" id="IPR032078">
    <property type="entry name" value="MPDZ_u10"/>
</dbReference>
<feature type="domain" description="PDZ" evidence="10">
    <location>
        <begin position="237"/>
        <end position="317"/>
    </location>
</feature>
<dbReference type="FunFam" id="2.30.42.10:FF:000093">
    <property type="entry name" value="multiple PDZ domain protein isoform X1"/>
    <property type="match status" value="1"/>
</dbReference>
<dbReference type="CDD" id="cd06671">
    <property type="entry name" value="PDZ7_MUPP1-PD6_PATJ-like"/>
    <property type="match status" value="1"/>
</dbReference>
<dbReference type="Proteomes" id="UP001501940">
    <property type="component" value="Chromosome 23"/>
</dbReference>
<evidence type="ECO:0000256" key="8">
    <source>
        <dbReference type="ARBA" id="ARBA00023136"/>
    </source>
</evidence>
<reference evidence="12" key="2">
    <citation type="submission" date="2025-08" db="UniProtKB">
        <authorList>
            <consortium name="Ensembl"/>
        </authorList>
    </citation>
    <scope>IDENTIFICATION</scope>
</reference>
<evidence type="ECO:0000256" key="3">
    <source>
        <dbReference type="ARBA" id="ARBA00022427"/>
    </source>
</evidence>
<dbReference type="SUPFAM" id="SSF50156">
    <property type="entry name" value="PDZ domain-like"/>
    <property type="match status" value="13"/>
</dbReference>
<feature type="domain" description="PDZ" evidence="10">
    <location>
        <begin position="1007"/>
        <end position="1095"/>
    </location>
</feature>
<dbReference type="PROSITE" id="PS51022">
    <property type="entry name" value="L27"/>
    <property type="match status" value="1"/>
</dbReference>
<dbReference type="InterPro" id="IPR051342">
    <property type="entry name" value="PDZ_scaffold"/>
</dbReference>
<feature type="domain" description="PDZ" evidence="10">
    <location>
        <begin position="119"/>
        <end position="206"/>
    </location>
</feature>
<dbReference type="CDD" id="cd06689">
    <property type="entry name" value="PDZ1_MUPP1-like"/>
    <property type="match status" value="1"/>
</dbReference>
<dbReference type="InterPro" id="IPR015132">
    <property type="entry name" value="L27_2"/>
</dbReference>
<dbReference type="CDD" id="cd06670">
    <property type="entry name" value="PDZ6_MUPP1-like"/>
    <property type="match status" value="1"/>
</dbReference>
<dbReference type="PANTHER" id="PTHR19964">
    <property type="entry name" value="MULTIPLE PDZ DOMAIN PROTEIN"/>
    <property type="match status" value="1"/>
</dbReference>
<accession>A0AAQ6APA1</accession>
<feature type="region of interest" description="Disordered" evidence="9">
    <location>
        <begin position="1104"/>
        <end position="1137"/>
    </location>
</feature>
<feature type="domain" description="L27" evidence="11">
    <location>
        <begin position="3"/>
        <end position="63"/>
    </location>
</feature>
<dbReference type="CDD" id="cd06674">
    <property type="entry name" value="PDZ11_MUPP1-PDZ9_PATJ-like"/>
    <property type="match status" value="1"/>
</dbReference>
<evidence type="ECO:0000256" key="9">
    <source>
        <dbReference type="SAM" id="MobiDB-lite"/>
    </source>
</evidence>
<feature type="compositionally biased region" description="Polar residues" evidence="9">
    <location>
        <begin position="1699"/>
        <end position="1712"/>
    </location>
</feature>